<dbReference type="PATRIC" id="fig|1339350.3.peg.2929"/>
<organism evidence="1 2">
    <name type="scientific">Phocaeicola vulgatus str. 3775 SL</name>
    <name type="common">B</name>
    <name type="synonym">iv</name>
    <dbReference type="NCBI Taxonomy" id="1339350"/>
    <lineage>
        <taxon>Bacteria</taxon>
        <taxon>Pseudomonadati</taxon>
        <taxon>Bacteroidota</taxon>
        <taxon>Bacteroidia</taxon>
        <taxon>Bacteroidales</taxon>
        <taxon>Bacteroidaceae</taxon>
        <taxon>Phocaeicola</taxon>
    </lineage>
</organism>
<name>A0A078R1V9_PHOVU</name>
<gene>
    <name evidence="1" type="ORF">M097_3058</name>
</gene>
<dbReference type="EMBL" id="JNHI01000020">
    <property type="protein sequence ID" value="KDS29305.1"/>
    <property type="molecule type" value="Genomic_DNA"/>
</dbReference>
<dbReference type="Proteomes" id="UP000028134">
    <property type="component" value="Unassembled WGS sequence"/>
</dbReference>
<protein>
    <submittedName>
        <fullName evidence="1">Uncharacterized protein</fullName>
    </submittedName>
</protein>
<accession>A0A078R1V9</accession>
<reference evidence="1 2" key="1">
    <citation type="submission" date="2014-04" db="EMBL/GenBank/DDBJ databases">
        <authorList>
            <person name="Sears C."/>
            <person name="Carroll K."/>
            <person name="Sack B.R."/>
            <person name="Qadri F."/>
            <person name="Myers L.L."/>
            <person name="Chung G.-T."/>
            <person name="Escheverria P."/>
            <person name="Fraser C.M."/>
            <person name="Sadzewicz L."/>
            <person name="Shefchek K.A."/>
            <person name="Tallon L."/>
            <person name="Das S.P."/>
            <person name="Daugherty S."/>
            <person name="Mongodin E.F."/>
        </authorList>
    </citation>
    <scope>NUCLEOTIDE SEQUENCE [LARGE SCALE GENOMIC DNA]</scope>
    <source>
        <strain evidence="2">3775 SL(B) 10 (iv)</strain>
    </source>
</reference>
<evidence type="ECO:0000313" key="1">
    <source>
        <dbReference type="EMBL" id="KDS29305.1"/>
    </source>
</evidence>
<comment type="caution">
    <text evidence="1">The sequence shown here is derived from an EMBL/GenBank/DDBJ whole genome shotgun (WGS) entry which is preliminary data.</text>
</comment>
<evidence type="ECO:0000313" key="2">
    <source>
        <dbReference type="Proteomes" id="UP000028134"/>
    </source>
</evidence>
<proteinExistence type="predicted"/>
<sequence>MCFISPKNVERKLENKEKKSNSKDSVTKLCFTADILSYHYFFRSFAEK</sequence>
<dbReference type="AlphaFoldDB" id="A0A078R1V9"/>